<dbReference type="GO" id="GO:0051539">
    <property type="term" value="F:4 iron, 4 sulfur cluster binding"/>
    <property type="evidence" value="ECO:0007669"/>
    <property type="project" value="UniProtKB-KW"/>
</dbReference>
<comment type="caution">
    <text evidence="8">The sequence shown here is derived from an EMBL/GenBank/DDBJ whole genome shotgun (WGS) entry which is preliminary data.</text>
</comment>
<keyword evidence="4" id="KW-0479">Metal-binding</keyword>
<evidence type="ECO:0000259" key="7">
    <source>
        <dbReference type="Pfam" id="PF04055"/>
    </source>
</evidence>
<comment type="cofactor">
    <cofactor evidence="1">
        <name>[4Fe-4S] cluster</name>
        <dbReference type="ChEBI" id="CHEBI:49883"/>
    </cofactor>
</comment>
<dbReference type="InterPro" id="IPR058240">
    <property type="entry name" value="rSAM_sf"/>
</dbReference>
<dbReference type="InterPro" id="IPR013785">
    <property type="entry name" value="Aldolase_TIM"/>
</dbReference>
<sequence>MCSQPPLNRDDIDLLFERNLVIIESAPSELTDIGITGGEPTLLGDKLFLLIEKVKEKLPKAQIHILSNGRAFANRAYAKKLANIRSDRLLLGIPLHSDYSHDHDHIAQAAGSYNETVKGLYNLAEFNIRIELRIVINKINYQRLPQLSNFIYKNLPFVTHISFMGLEDTGYSIKNHERVWIAPIDFQVQLEKAVINLATWGLDVSVFNLPLCSLPLSLHEFARKSISDWKVKYLEECSFCSMKDICCGLFATSKGEYKIKPII</sequence>
<evidence type="ECO:0000256" key="4">
    <source>
        <dbReference type="ARBA" id="ARBA00022723"/>
    </source>
</evidence>
<gene>
    <name evidence="8" type="ORF">GGR21_002774</name>
</gene>
<reference evidence="8 9" key="1">
    <citation type="submission" date="2020-08" db="EMBL/GenBank/DDBJ databases">
        <title>Genomic Encyclopedia of Type Strains, Phase IV (KMG-IV): sequencing the most valuable type-strain genomes for metagenomic binning, comparative biology and taxonomic classification.</title>
        <authorList>
            <person name="Goeker M."/>
        </authorList>
    </citation>
    <scope>NUCLEOTIDE SEQUENCE [LARGE SCALE GENOMIC DNA]</scope>
    <source>
        <strain evidence="8 9">DSM 104969</strain>
    </source>
</reference>
<keyword evidence="6" id="KW-0411">Iron-sulfur</keyword>
<protein>
    <submittedName>
        <fullName evidence="8">His-Xaa-Ser system radical SAM maturase HxsC</fullName>
    </submittedName>
</protein>
<dbReference type="InterPro" id="IPR007197">
    <property type="entry name" value="rSAM"/>
</dbReference>
<evidence type="ECO:0000256" key="5">
    <source>
        <dbReference type="ARBA" id="ARBA00023004"/>
    </source>
</evidence>
<organism evidence="8 9">
    <name type="scientific">Dysgonomonas hofstadii</name>
    <dbReference type="NCBI Taxonomy" id="637886"/>
    <lineage>
        <taxon>Bacteria</taxon>
        <taxon>Pseudomonadati</taxon>
        <taxon>Bacteroidota</taxon>
        <taxon>Bacteroidia</taxon>
        <taxon>Bacteroidales</taxon>
        <taxon>Dysgonomonadaceae</taxon>
        <taxon>Dysgonomonas</taxon>
    </lineage>
</organism>
<dbReference type="GO" id="GO:0046872">
    <property type="term" value="F:metal ion binding"/>
    <property type="evidence" value="ECO:0007669"/>
    <property type="project" value="UniProtKB-KW"/>
</dbReference>
<dbReference type="CDD" id="cd01335">
    <property type="entry name" value="Radical_SAM"/>
    <property type="match status" value="1"/>
</dbReference>
<dbReference type="Proteomes" id="UP000555103">
    <property type="component" value="Unassembled WGS sequence"/>
</dbReference>
<dbReference type="AlphaFoldDB" id="A0A840CP48"/>
<accession>A0A840CP48</accession>
<dbReference type="EMBL" id="JACIEP010000009">
    <property type="protein sequence ID" value="MBB4036861.1"/>
    <property type="molecule type" value="Genomic_DNA"/>
</dbReference>
<evidence type="ECO:0000256" key="1">
    <source>
        <dbReference type="ARBA" id="ARBA00001966"/>
    </source>
</evidence>
<dbReference type="Pfam" id="PF04055">
    <property type="entry name" value="Radical_SAM"/>
    <property type="match status" value="1"/>
</dbReference>
<keyword evidence="2" id="KW-0004">4Fe-4S</keyword>
<evidence type="ECO:0000256" key="3">
    <source>
        <dbReference type="ARBA" id="ARBA00022691"/>
    </source>
</evidence>
<evidence type="ECO:0000256" key="2">
    <source>
        <dbReference type="ARBA" id="ARBA00022485"/>
    </source>
</evidence>
<keyword evidence="5" id="KW-0408">Iron</keyword>
<evidence type="ECO:0000313" key="8">
    <source>
        <dbReference type="EMBL" id="MBB4036861.1"/>
    </source>
</evidence>
<name>A0A840CP48_9BACT</name>
<proteinExistence type="predicted"/>
<dbReference type="SUPFAM" id="SSF102114">
    <property type="entry name" value="Radical SAM enzymes"/>
    <property type="match status" value="1"/>
</dbReference>
<feature type="domain" description="Radical SAM core" evidence="7">
    <location>
        <begin position="2"/>
        <end position="147"/>
    </location>
</feature>
<evidence type="ECO:0000313" key="9">
    <source>
        <dbReference type="Proteomes" id="UP000555103"/>
    </source>
</evidence>
<keyword evidence="3" id="KW-0949">S-adenosyl-L-methionine</keyword>
<dbReference type="PANTHER" id="PTHR43787">
    <property type="entry name" value="FEMO COFACTOR BIOSYNTHESIS PROTEIN NIFB-RELATED"/>
    <property type="match status" value="1"/>
</dbReference>
<evidence type="ECO:0000256" key="6">
    <source>
        <dbReference type="ARBA" id="ARBA00023014"/>
    </source>
</evidence>
<dbReference type="GO" id="GO:0003824">
    <property type="term" value="F:catalytic activity"/>
    <property type="evidence" value="ECO:0007669"/>
    <property type="project" value="InterPro"/>
</dbReference>
<dbReference type="InterPro" id="IPR024032">
    <property type="entry name" value="rSAM_paired_HxsC"/>
</dbReference>
<keyword evidence="9" id="KW-1185">Reference proteome</keyword>
<dbReference type="Gene3D" id="3.20.20.70">
    <property type="entry name" value="Aldolase class I"/>
    <property type="match status" value="1"/>
</dbReference>
<dbReference type="NCBIfam" id="TIGR03977">
    <property type="entry name" value="rSAM_pair_HxsC"/>
    <property type="match status" value="1"/>
</dbReference>